<proteinExistence type="predicted"/>
<dbReference type="GeneID" id="57169807"/>
<organism evidence="1 2">
    <name type="scientific">Mycobacteroides franklinii</name>
    <dbReference type="NCBI Taxonomy" id="948102"/>
    <lineage>
        <taxon>Bacteria</taxon>
        <taxon>Bacillati</taxon>
        <taxon>Actinomycetota</taxon>
        <taxon>Actinomycetes</taxon>
        <taxon>Mycobacteriales</taxon>
        <taxon>Mycobacteriaceae</taxon>
        <taxon>Mycobacteroides</taxon>
    </lineage>
</organism>
<dbReference type="Proteomes" id="UP000179616">
    <property type="component" value="Unassembled WGS sequence"/>
</dbReference>
<dbReference type="OrthoDB" id="4556323at2"/>
<gene>
    <name evidence="1" type="ORF">BKG76_23590</name>
</gene>
<evidence type="ECO:0000313" key="2">
    <source>
        <dbReference type="Proteomes" id="UP000179616"/>
    </source>
</evidence>
<dbReference type="RefSeq" id="WP_070940172.1">
    <property type="nucleotide sequence ID" value="NZ_MLIK01000027.1"/>
</dbReference>
<name>A0A1S1KY96_9MYCO</name>
<dbReference type="STRING" id="948102.BKG76_23590"/>
<reference evidence="1 2" key="1">
    <citation type="submission" date="2016-10" db="EMBL/GenBank/DDBJ databases">
        <title>Evaluation of Human, Veterinary and Environmental Mycobacterium chelonae Isolates by Core Genome Phylogenomic Analysis, Targeted Gene Comparison, and Anti-microbial Susceptibility Patterns: A Tale of Mistaken Identities.</title>
        <authorList>
            <person name="Fogelson S.B."/>
            <person name="Camus A.C."/>
            <person name="Lorenz W."/>
            <person name="Vasireddy R."/>
            <person name="Vasireddy S."/>
            <person name="Smith T."/>
            <person name="Brown-Elliott B.A."/>
            <person name="Wallace R.J.Jr."/>
            <person name="Hasan N.A."/>
            <person name="Reischl U."/>
            <person name="Sanchez S."/>
        </authorList>
    </citation>
    <scope>NUCLEOTIDE SEQUENCE [LARGE SCALE GENOMIC DNA]</scope>
    <source>
        <strain evidence="1 2">1559</strain>
    </source>
</reference>
<evidence type="ECO:0000313" key="1">
    <source>
        <dbReference type="EMBL" id="OHU18177.1"/>
    </source>
</evidence>
<dbReference type="EMBL" id="MLIK01000027">
    <property type="protein sequence ID" value="OHU18177.1"/>
    <property type="molecule type" value="Genomic_DNA"/>
</dbReference>
<dbReference type="AlphaFoldDB" id="A0A1S1KY96"/>
<protein>
    <submittedName>
        <fullName evidence="1">Uncharacterized protein</fullName>
    </submittedName>
</protein>
<sequence>MNDVNDVVLEATGVQYQMSLDEAAFFEWLNKIPSVDSYQGQRFTLYIKVIVDTLDEDALHELAALYRRYRIDPRELRVLNTGRLGYWFSSPDRWWHNEVFGTDSTAKDGPHLGEKHALSDNADHEWAVGDAGTHANMWPPVEVAEFMKEGNAVLKATGVRYYSELDEAAFFEWLDKNPQVDSYRGRGDTLYISVNVNIGDESELSEFPALYERYNIDMTELRVLKSGNFGSWFSDPKWWWHTAVFG</sequence>
<comment type="caution">
    <text evidence="1">The sequence shown here is derived from an EMBL/GenBank/DDBJ whole genome shotgun (WGS) entry which is preliminary data.</text>
</comment>
<accession>A0A1S1KY96</accession>